<dbReference type="InterPro" id="IPR011604">
    <property type="entry name" value="PDDEXK-like_dom_sf"/>
</dbReference>
<evidence type="ECO:0000256" key="1">
    <source>
        <dbReference type="ARBA" id="ARBA00009797"/>
    </source>
</evidence>
<evidence type="ECO:0000256" key="2">
    <source>
        <dbReference type="SAM" id="MobiDB-lite"/>
    </source>
</evidence>
<gene>
    <name evidence="3" type="ORF">PIB30_085743</name>
</gene>
<evidence type="ECO:0008006" key="5">
    <source>
        <dbReference type="Google" id="ProtNLM"/>
    </source>
</evidence>
<accession>A0ABU6VUX8</accession>
<sequence>MKKTKQKYFLNYSPIIYNNFFNLDHHIHTWYIHQHIMAGSSSKTPPFLKRKTKSTDSVSAKAKKRLLFTSSAEPDIEDYGHFFASKKKKKRVADTLLEQYRSKRGWFVTDVSKTEWCQKQMEFSLLYDDQEEGRAGTRKNNNNEAMKAGIDRHVELRNEVLKPVRVKVKSREDHMALKLINFINGVNQLLCEGLTRELPIVSFAFEQGIWMVGTIDEVRMHSTDRKPILVETKTRISDTVPSESQKRNGRIQLMCYKYLWDSLVSNQFPSREFYHYFDLDPKRALCEDLKKASSNSGFSAETLKEVVVCYQTACDMMVRSHDDELVLRYESQRDKSLVLDEEKFAYNGKWLKREILNCLQFWLGQREASYVSEEDQWKCGYCRFSSLCPAYTPDTTDDDDDDDDDDESTSSSDDGSTYYHYYI</sequence>
<comment type="similarity">
    <text evidence="1">Belongs to the EXO5 family.</text>
</comment>
<reference evidence="3 4" key="1">
    <citation type="journal article" date="2023" name="Plants (Basel)">
        <title>Bridging the Gap: Combining Genomics and Transcriptomics Approaches to Understand Stylosanthes scabra, an Orphan Legume from the Brazilian Caatinga.</title>
        <authorList>
            <person name="Ferreira-Neto J.R.C."/>
            <person name="da Silva M.D."/>
            <person name="Binneck E."/>
            <person name="de Melo N.F."/>
            <person name="da Silva R.H."/>
            <person name="de Melo A.L.T.M."/>
            <person name="Pandolfi V."/>
            <person name="Bustamante F.O."/>
            <person name="Brasileiro-Vidal A.C."/>
            <person name="Benko-Iseppon A.M."/>
        </authorList>
    </citation>
    <scope>NUCLEOTIDE SEQUENCE [LARGE SCALE GENOMIC DNA]</scope>
    <source>
        <tissue evidence="3">Leaves</tissue>
    </source>
</reference>
<keyword evidence="4" id="KW-1185">Reference proteome</keyword>
<proteinExistence type="inferred from homology"/>
<comment type="caution">
    <text evidence="3">The sequence shown here is derived from an EMBL/GenBank/DDBJ whole genome shotgun (WGS) entry which is preliminary data.</text>
</comment>
<name>A0ABU6VUX8_9FABA</name>
<dbReference type="Gene3D" id="3.90.320.10">
    <property type="match status" value="1"/>
</dbReference>
<dbReference type="Pfam" id="PF09810">
    <property type="entry name" value="Exo5"/>
    <property type="match status" value="2"/>
</dbReference>
<protein>
    <recommendedName>
        <fullName evidence="5">Exonuclease V, chloroplastic</fullName>
    </recommendedName>
</protein>
<organism evidence="3 4">
    <name type="scientific">Stylosanthes scabra</name>
    <dbReference type="NCBI Taxonomy" id="79078"/>
    <lineage>
        <taxon>Eukaryota</taxon>
        <taxon>Viridiplantae</taxon>
        <taxon>Streptophyta</taxon>
        <taxon>Embryophyta</taxon>
        <taxon>Tracheophyta</taxon>
        <taxon>Spermatophyta</taxon>
        <taxon>Magnoliopsida</taxon>
        <taxon>eudicotyledons</taxon>
        <taxon>Gunneridae</taxon>
        <taxon>Pentapetalae</taxon>
        <taxon>rosids</taxon>
        <taxon>fabids</taxon>
        <taxon>Fabales</taxon>
        <taxon>Fabaceae</taxon>
        <taxon>Papilionoideae</taxon>
        <taxon>50 kb inversion clade</taxon>
        <taxon>dalbergioids sensu lato</taxon>
        <taxon>Dalbergieae</taxon>
        <taxon>Pterocarpus clade</taxon>
        <taxon>Stylosanthes</taxon>
    </lineage>
</organism>
<feature type="region of interest" description="Disordered" evidence="2">
    <location>
        <begin position="393"/>
        <end position="419"/>
    </location>
</feature>
<evidence type="ECO:0000313" key="3">
    <source>
        <dbReference type="EMBL" id="MED6176195.1"/>
    </source>
</evidence>
<feature type="compositionally biased region" description="Acidic residues" evidence="2">
    <location>
        <begin position="395"/>
        <end position="408"/>
    </location>
</feature>
<evidence type="ECO:0000313" key="4">
    <source>
        <dbReference type="Proteomes" id="UP001341840"/>
    </source>
</evidence>
<dbReference type="EMBL" id="JASCZI010152476">
    <property type="protein sequence ID" value="MED6176195.1"/>
    <property type="molecule type" value="Genomic_DNA"/>
</dbReference>
<dbReference type="PANTHER" id="PTHR14464:SF4">
    <property type="entry name" value="EXONUCLEASE V"/>
    <property type="match status" value="1"/>
</dbReference>
<dbReference type="InterPro" id="IPR019190">
    <property type="entry name" value="EXOV"/>
</dbReference>
<dbReference type="Proteomes" id="UP001341840">
    <property type="component" value="Unassembled WGS sequence"/>
</dbReference>
<dbReference type="PANTHER" id="PTHR14464">
    <property type="entry name" value="EXONUCLEASE V"/>
    <property type="match status" value="1"/>
</dbReference>